<reference evidence="2" key="1">
    <citation type="submission" date="2023-03" db="EMBL/GenBank/DDBJ databases">
        <title>Massive genome expansion in bonnet fungi (Mycena s.s.) driven by repeated elements and novel gene families across ecological guilds.</title>
        <authorList>
            <consortium name="Lawrence Berkeley National Laboratory"/>
            <person name="Harder C.B."/>
            <person name="Miyauchi S."/>
            <person name="Viragh M."/>
            <person name="Kuo A."/>
            <person name="Thoen E."/>
            <person name="Andreopoulos B."/>
            <person name="Lu D."/>
            <person name="Skrede I."/>
            <person name="Drula E."/>
            <person name="Henrissat B."/>
            <person name="Morin E."/>
            <person name="Kohler A."/>
            <person name="Barry K."/>
            <person name="LaButti K."/>
            <person name="Morin E."/>
            <person name="Salamov A."/>
            <person name="Lipzen A."/>
            <person name="Mereny Z."/>
            <person name="Hegedus B."/>
            <person name="Baldrian P."/>
            <person name="Stursova M."/>
            <person name="Weitz H."/>
            <person name="Taylor A."/>
            <person name="Grigoriev I.V."/>
            <person name="Nagy L.G."/>
            <person name="Martin F."/>
            <person name="Kauserud H."/>
        </authorList>
    </citation>
    <scope>NUCLEOTIDE SEQUENCE</scope>
    <source>
        <strain evidence="2">9284</strain>
    </source>
</reference>
<dbReference type="AlphaFoldDB" id="A0AAD7FYQ9"/>
<protein>
    <submittedName>
        <fullName evidence="2">Uncharacterized protein</fullName>
    </submittedName>
</protein>
<accession>A0AAD7FYQ9</accession>
<evidence type="ECO:0000313" key="2">
    <source>
        <dbReference type="EMBL" id="KAJ7644881.1"/>
    </source>
</evidence>
<dbReference type="Proteomes" id="UP001221142">
    <property type="component" value="Unassembled WGS sequence"/>
</dbReference>
<feature type="compositionally biased region" description="Acidic residues" evidence="1">
    <location>
        <begin position="32"/>
        <end position="41"/>
    </location>
</feature>
<proteinExistence type="predicted"/>
<keyword evidence="3" id="KW-1185">Reference proteome</keyword>
<name>A0AAD7FYQ9_9AGAR</name>
<evidence type="ECO:0000313" key="3">
    <source>
        <dbReference type="Proteomes" id="UP001221142"/>
    </source>
</evidence>
<comment type="caution">
    <text evidence="2">The sequence shown here is derived from an EMBL/GenBank/DDBJ whole genome shotgun (WGS) entry which is preliminary data.</text>
</comment>
<dbReference type="EMBL" id="JARKIF010000003">
    <property type="protein sequence ID" value="KAJ7644881.1"/>
    <property type="molecule type" value="Genomic_DNA"/>
</dbReference>
<gene>
    <name evidence="2" type="ORF">FB45DRAFT_300554</name>
</gene>
<organism evidence="2 3">
    <name type="scientific">Roridomyces roridus</name>
    <dbReference type="NCBI Taxonomy" id="1738132"/>
    <lineage>
        <taxon>Eukaryota</taxon>
        <taxon>Fungi</taxon>
        <taxon>Dikarya</taxon>
        <taxon>Basidiomycota</taxon>
        <taxon>Agaricomycotina</taxon>
        <taxon>Agaricomycetes</taxon>
        <taxon>Agaricomycetidae</taxon>
        <taxon>Agaricales</taxon>
        <taxon>Marasmiineae</taxon>
        <taxon>Mycenaceae</taxon>
        <taxon>Roridomyces</taxon>
    </lineage>
</organism>
<sequence length="344" mass="37705">MSSSPPPNLTDAEEAALFDQQWQARMALNGSNDEDEDDDQNNNDTRGTIRTHGEMDAPNNGALLSEDLYPYSVEEGRELKRQKNLRSESDADADAFLKISHPARHAFHTQVVALQCRDMLQQLVADANCNYKLPDTLRKTAVDYGHICMLSYNAKYYRNPKDTPAGYLVGNIIAAMRAMGVKDLPPAMETGRVAVLAKVIGKALTDKRFEIKSQVVKSLEGKENPSNIAALTRACIGSATSVKPTAALYQRIAIIRSVAVKNMDAATATSKPGEDSKDKFWPLVDQRLETWRKSLTAPGALQGMYAKTYDEDVAKYGAPDAGIAVTAMKDVESWLVTLSGAMEK</sequence>
<feature type="region of interest" description="Disordered" evidence="1">
    <location>
        <begin position="22"/>
        <end position="63"/>
    </location>
</feature>
<evidence type="ECO:0000256" key="1">
    <source>
        <dbReference type="SAM" id="MobiDB-lite"/>
    </source>
</evidence>